<dbReference type="InterPro" id="IPR008253">
    <property type="entry name" value="Marvel"/>
</dbReference>
<evidence type="ECO:0000256" key="4">
    <source>
        <dbReference type="ARBA" id="ARBA00023136"/>
    </source>
</evidence>
<feature type="transmembrane region" description="Helical" evidence="5">
    <location>
        <begin position="13"/>
        <end position="33"/>
    </location>
</feature>
<gene>
    <name evidence="8" type="primary">LOC117146945</name>
</gene>
<keyword evidence="7" id="KW-1185">Reference proteome</keyword>
<dbReference type="GO" id="GO:0016020">
    <property type="term" value="C:membrane"/>
    <property type="evidence" value="ECO:0007669"/>
    <property type="project" value="UniProtKB-SubCell"/>
</dbReference>
<evidence type="ECO:0000313" key="8">
    <source>
        <dbReference type="RefSeq" id="XP_033169488.1"/>
    </source>
</evidence>
<keyword evidence="3 5" id="KW-1133">Transmembrane helix</keyword>
<evidence type="ECO:0000256" key="1">
    <source>
        <dbReference type="ARBA" id="ARBA00004141"/>
    </source>
</evidence>
<reference evidence="8" key="1">
    <citation type="submission" date="2025-08" db="UniProtKB">
        <authorList>
            <consortium name="RefSeq"/>
        </authorList>
    </citation>
    <scope>IDENTIFICATION</scope>
    <source>
        <strain evidence="8">Mau12</strain>
        <tissue evidence="8">Whole Body</tissue>
    </source>
</reference>
<feature type="domain" description="MARVEL" evidence="6">
    <location>
        <begin position="30"/>
        <end position="100"/>
    </location>
</feature>
<keyword evidence="2 5" id="KW-0812">Transmembrane</keyword>
<dbReference type="Proteomes" id="UP000515162">
    <property type="component" value="Chromosome X"/>
</dbReference>
<evidence type="ECO:0000256" key="5">
    <source>
        <dbReference type="SAM" id="Phobius"/>
    </source>
</evidence>
<evidence type="ECO:0000256" key="2">
    <source>
        <dbReference type="ARBA" id="ARBA00022692"/>
    </source>
</evidence>
<protein>
    <submittedName>
        <fullName evidence="8">Protein singles bar isoform X1</fullName>
    </submittedName>
</protein>
<organism evidence="7 8">
    <name type="scientific">Drosophila mauritiana</name>
    <name type="common">Fruit fly</name>
    <dbReference type="NCBI Taxonomy" id="7226"/>
    <lineage>
        <taxon>Eukaryota</taxon>
        <taxon>Metazoa</taxon>
        <taxon>Ecdysozoa</taxon>
        <taxon>Arthropoda</taxon>
        <taxon>Hexapoda</taxon>
        <taxon>Insecta</taxon>
        <taxon>Pterygota</taxon>
        <taxon>Neoptera</taxon>
        <taxon>Endopterygota</taxon>
        <taxon>Diptera</taxon>
        <taxon>Brachycera</taxon>
        <taxon>Muscomorpha</taxon>
        <taxon>Ephydroidea</taxon>
        <taxon>Drosophilidae</taxon>
        <taxon>Drosophila</taxon>
        <taxon>Sophophora</taxon>
    </lineage>
</organism>
<dbReference type="GeneID" id="117146945"/>
<comment type="subcellular location">
    <subcellularLocation>
        <location evidence="1">Membrane</location>
        <topology evidence="1">Multi-pass membrane protein</topology>
    </subcellularLocation>
</comment>
<proteinExistence type="predicted"/>
<dbReference type="AlphaFoldDB" id="A0A6P8KK87"/>
<keyword evidence="4 5" id="KW-0472">Membrane</keyword>
<dbReference type="CTD" id="32644"/>
<sequence length="195" mass="21216">MASFGVRGMGQPLGIRICCCRVCTCINFGFVLSRIGLLKLMQLGLAMLCEGLLIRYGVPYADSIGQALTSFLATTGHCFTTTGILLLCYAFSDKSYNLIRQSLFVGDLVQWPRQLHVLQLIQLHGFRLRGVAASAVPGATRILGISRHDGLLLHGLCSGNIACPGCLLGVPALSRRTLIPARQKQYLKYSVDIFI</sequence>
<feature type="transmembrane region" description="Helical" evidence="5">
    <location>
        <begin position="70"/>
        <end position="91"/>
    </location>
</feature>
<evidence type="ECO:0000259" key="6">
    <source>
        <dbReference type="Pfam" id="PF01284"/>
    </source>
</evidence>
<evidence type="ECO:0000313" key="7">
    <source>
        <dbReference type="Proteomes" id="UP000515162"/>
    </source>
</evidence>
<accession>A0A6P8KK87</accession>
<evidence type="ECO:0000256" key="3">
    <source>
        <dbReference type="ARBA" id="ARBA00022989"/>
    </source>
</evidence>
<dbReference type="RefSeq" id="XP_033169488.1">
    <property type="nucleotide sequence ID" value="XM_033313597.1"/>
</dbReference>
<name>A0A6P8KK87_DROMA</name>
<dbReference type="Pfam" id="PF01284">
    <property type="entry name" value="MARVEL"/>
    <property type="match status" value="1"/>
</dbReference>